<feature type="compositionally biased region" description="Polar residues" evidence="1">
    <location>
        <begin position="62"/>
        <end position="73"/>
    </location>
</feature>
<dbReference type="eggNOG" id="ENOG5031DVQ">
    <property type="taxonomic scope" value="Bacteria"/>
</dbReference>
<evidence type="ECO:0000256" key="2">
    <source>
        <dbReference type="SAM" id="Phobius"/>
    </source>
</evidence>
<dbReference type="Proteomes" id="UP000001919">
    <property type="component" value="Chromosome"/>
</dbReference>
<keyword evidence="2" id="KW-0812">Transmembrane</keyword>
<dbReference type="KEGG" id="bfa:Bfae_08060"/>
<evidence type="ECO:0000313" key="4">
    <source>
        <dbReference type="Proteomes" id="UP000001919"/>
    </source>
</evidence>
<keyword evidence="2" id="KW-1133">Transmembrane helix</keyword>
<feature type="transmembrane region" description="Helical" evidence="2">
    <location>
        <begin position="22"/>
        <end position="48"/>
    </location>
</feature>
<dbReference type="PATRIC" id="fig|446465.5.peg.797"/>
<dbReference type="OrthoDB" id="4792721at2"/>
<name>C7M9W6_BRAFD</name>
<dbReference type="EMBL" id="CP001643">
    <property type="protein sequence ID" value="ACU84660.1"/>
    <property type="molecule type" value="Genomic_DNA"/>
</dbReference>
<sequence length="272" mass="28393">MHTGEQHTSTQRPSPGEGGRGAALLIGALAFAVVFLLIVGVTVAYLVLRPGGNGGAVASPSAEVSQSADTPSPGTGEETDTASAAPTDVEEERCWRPETPERTSSNPSGTLRGGGLQFIPPAVYDQRGTPVGVSYADDLQGAQAQVEDTWYSTVFVGEIAWQPGIEYPGAEVASQKIASCFYSANIWGETKGRSLDDEVTEPVTIAGLPGYRTTATINFAQSPMERTSATRLVVVVLETEQGPSVFGTETAVGVEEHEDAAVEAYESLTGIA</sequence>
<protein>
    <submittedName>
        <fullName evidence="3">Uncharacterized protein</fullName>
    </submittedName>
</protein>
<feature type="region of interest" description="Disordered" evidence="1">
    <location>
        <begin position="55"/>
        <end position="113"/>
    </location>
</feature>
<reference evidence="3 4" key="1">
    <citation type="journal article" date="2009" name="Stand. Genomic Sci.">
        <title>Complete genome sequence of Brachybacterium faecium type strain (Schefferle 6-10).</title>
        <authorList>
            <person name="Lapidus A."/>
            <person name="Pukall R."/>
            <person name="Labuttii K."/>
            <person name="Copeland A."/>
            <person name="Del Rio T.G."/>
            <person name="Nolan M."/>
            <person name="Chen F."/>
            <person name="Lucas S."/>
            <person name="Tice H."/>
            <person name="Cheng J.F."/>
            <person name="Bruce D."/>
            <person name="Goodwin L."/>
            <person name="Pitluck S."/>
            <person name="Rohde M."/>
            <person name="Goker M."/>
            <person name="Pati A."/>
            <person name="Ivanova N."/>
            <person name="Mavrommatis K."/>
            <person name="Chen A."/>
            <person name="Palaniappan K."/>
            <person name="D'haeseleer P."/>
            <person name="Chain P."/>
            <person name="Bristow J."/>
            <person name="Eisen J.A."/>
            <person name="Markowitz V."/>
            <person name="Hugenholtz P."/>
            <person name="Kyrpides N.C."/>
            <person name="Klenk H.P."/>
        </authorList>
    </citation>
    <scope>NUCLEOTIDE SEQUENCE [LARGE SCALE GENOMIC DNA]</scope>
    <source>
        <strain evidence="4">ATCC 43885 / DSM 4810 / JCM 11609 / LMG 19847 / NBRC 14762 / NCIMB 9860 / 6-10</strain>
    </source>
</reference>
<evidence type="ECO:0000256" key="1">
    <source>
        <dbReference type="SAM" id="MobiDB-lite"/>
    </source>
</evidence>
<keyword evidence="4" id="KW-1185">Reference proteome</keyword>
<dbReference type="STRING" id="446465.Bfae_08060"/>
<accession>C7M9W6</accession>
<gene>
    <name evidence="3" type="ordered locus">Bfae_08060</name>
</gene>
<dbReference type="AlphaFoldDB" id="C7M9W6"/>
<feature type="compositionally biased region" description="Basic and acidic residues" evidence="1">
    <location>
        <begin position="92"/>
        <end position="101"/>
    </location>
</feature>
<proteinExistence type="predicted"/>
<organism evidence="3 4">
    <name type="scientific">Brachybacterium faecium (strain ATCC 43885 / DSM 4810 / JCM 11609 / LMG 19847 / NBRC 14762 / NCIMB 9860 / 6-10)</name>
    <dbReference type="NCBI Taxonomy" id="446465"/>
    <lineage>
        <taxon>Bacteria</taxon>
        <taxon>Bacillati</taxon>
        <taxon>Actinomycetota</taxon>
        <taxon>Actinomycetes</taxon>
        <taxon>Micrococcales</taxon>
        <taxon>Dermabacteraceae</taxon>
        <taxon>Brachybacterium</taxon>
    </lineage>
</organism>
<keyword evidence="2" id="KW-0472">Membrane</keyword>
<dbReference type="HOGENOM" id="CLU_1064242_0_0_11"/>
<evidence type="ECO:0000313" key="3">
    <source>
        <dbReference type="EMBL" id="ACU84660.1"/>
    </source>
</evidence>